<name>A0ABS4ZP50_9MYCO</name>
<keyword evidence="3" id="KW-1185">Reference proteome</keyword>
<feature type="compositionally biased region" description="Basic and acidic residues" evidence="1">
    <location>
        <begin position="249"/>
        <end position="258"/>
    </location>
</feature>
<reference evidence="2 3" key="1">
    <citation type="submission" date="2021-03" db="EMBL/GenBank/DDBJ databases">
        <title>Sequencing the genomes of 1000 actinobacteria strains.</title>
        <authorList>
            <person name="Klenk H.-P."/>
        </authorList>
    </citation>
    <scope>NUCLEOTIDE SEQUENCE [LARGE SCALE GENOMIC DNA]</scope>
    <source>
        <strain evidence="2 3">DSM 46713</strain>
    </source>
</reference>
<dbReference type="Proteomes" id="UP000694460">
    <property type="component" value="Unassembled WGS sequence"/>
</dbReference>
<evidence type="ECO:0008006" key="4">
    <source>
        <dbReference type="Google" id="ProtNLM"/>
    </source>
</evidence>
<dbReference type="EMBL" id="JAGIOP010000001">
    <property type="protein sequence ID" value="MBP2450956.1"/>
    <property type="molecule type" value="Genomic_DNA"/>
</dbReference>
<dbReference type="RefSeq" id="WP_209913912.1">
    <property type="nucleotide sequence ID" value="NZ_JAGIOP010000001.1"/>
</dbReference>
<accession>A0ABS4ZP50</accession>
<protein>
    <recommendedName>
        <fullName evidence="4">Transmembrane protein</fullName>
    </recommendedName>
</protein>
<organism evidence="2 3">
    <name type="scientific">Mycolicibacterium lutetiense</name>
    <dbReference type="NCBI Taxonomy" id="1641992"/>
    <lineage>
        <taxon>Bacteria</taxon>
        <taxon>Bacillati</taxon>
        <taxon>Actinomycetota</taxon>
        <taxon>Actinomycetes</taxon>
        <taxon>Mycobacteriales</taxon>
        <taxon>Mycobacteriaceae</taxon>
        <taxon>Mycolicibacterium</taxon>
    </lineage>
</organism>
<sequence length="425" mass="45902">MAAPTRLPTRTDIDQWTEAISDLTTASADYRRCASSLETIADAHCQMLSSPGGTDWTGDGGDAAREAAYRDRGIVWQATDHLRNNLARVADQGAQDINAARNRVQEAIDLAEQDGFTVGDDLSVSDTDTYTTMAEYTTRQTKAAEHSQDIARQASGLVDEDAHAGQKLSVEAAALDAVAPASWGAGGIPTDGSTPGFNPVDHEVGDPQTEPPHPVQQGAPPNRFVGDSRFGHWSPVPLTHDGSSPPLKSEYRPLDVSDDPTKLAGTTGMYTPGKNWIQDSSAPYAQYKEEYRFRIAGQEATTHTRMVNDNGTWRQERWVQNVYEYQQNKQFVAGGDVRVKGKDGSLGGLPPVTLYDNDWKRIAPQEIVSLSANNSAVKYYLPDGCGGQFTIEKGVPVGGYSGMPPVSLTPTPGSGEVPPIMQRPR</sequence>
<proteinExistence type="predicted"/>
<comment type="caution">
    <text evidence="2">The sequence shown here is derived from an EMBL/GenBank/DDBJ whole genome shotgun (WGS) entry which is preliminary data.</text>
</comment>
<feature type="region of interest" description="Disordered" evidence="1">
    <location>
        <begin position="404"/>
        <end position="425"/>
    </location>
</feature>
<evidence type="ECO:0000256" key="1">
    <source>
        <dbReference type="SAM" id="MobiDB-lite"/>
    </source>
</evidence>
<evidence type="ECO:0000313" key="3">
    <source>
        <dbReference type="Proteomes" id="UP000694460"/>
    </source>
</evidence>
<gene>
    <name evidence="2" type="ORF">JOF57_000841</name>
</gene>
<feature type="region of interest" description="Disordered" evidence="1">
    <location>
        <begin position="185"/>
        <end position="258"/>
    </location>
</feature>
<evidence type="ECO:0000313" key="2">
    <source>
        <dbReference type="EMBL" id="MBP2450956.1"/>
    </source>
</evidence>